<protein>
    <submittedName>
        <fullName evidence="2">Protease</fullName>
    </submittedName>
</protein>
<dbReference type="InterPro" id="IPR009003">
    <property type="entry name" value="Peptidase_S1_PA"/>
</dbReference>
<feature type="compositionally biased region" description="Gly residues" evidence="1">
    <location>
        <begin position="291"/>
        <end position="300"/>
    </location>
</feature>
<feature type="region of interest" description="Disordered" evidence="1">
    <location>
        <begin position="289"/>
        <end position="311"/>
    </location>
</feature>
<comment type="caution">
    <text evidence="2">The sequence shown here is derived from an EMBL/GenBank/DDBJ whole genome shotgun (WGS) entry which is preliminary data.</text>
</comment>
<dbReference type="InterPro" id="IPR043504">
    <property type="entry name" value="Peptidase_S1_PA_chymotrypsin"/>
</dbReference>
<dbReference type="Pfam" id="PF13365">
    <property type="entry name" value="Trypsin_2"/>
    <property type="match status" value="1"/>
</dbReference>
<evidence type="ECO:0000256" key="1">
    <source>
        <dbReference type="SAM" id="MobiDB-lite"/>
    </source>
</evidence>
<reference evidence="3" key="1">
    <citation type="journal article" date="2019" name="Int. J. Syst. Evol. Microbiol.">
        <title>The Global Catalogue of Microorganisms (GCM) 10K type strain sequencing project: providing services to taxonomists for standard genome sequencing and annotation.</title>
        <authorList>
            <consortium name="The Broad Institute Genomics Platform"/>
            <consortium name="The Broad Institute Genome Sequencing Center for Infectious Disease"/>
            <person name="Wu L."/>
            <person name="Ma J."/>
        </authorList>
    </citation>
    <scope>NUCLEOTIDE SEQUENCE [LARGE SCALE GENOMIC DNA]</scope>
    <source>
        <strain evidence="3">CGMCC 4.7178</strain>
    </source>
</reference>
<keyword evidence="2" id="KW-0378">Hydrolase</keyword>
<evidence type="ECO:0000313" key="3">
    <source>
        <dbReference type="Proteomes" id="UP000631535"/>
    </source>
</evidence>
<dbReference type="PANTHER" id="PTHR22939">
    <property type="entry name" value="SERINE PROTEASE FAMILY S1C HTRA-RELATED"/>
    <property type="match status" value="1"/>
</dbReference>
<dbReference type="InterPro" id="IPR001940">
    <property type="entry name" value="Peptidase_S1C"/>
</dbReference>
<dbReference type="GO" id="GO:0008233">
    <property type="term" value="F:peptidase activity"/>
    <property type="evidence" value="ECO:0007669"/>
    <property type="project" value="UniProtKB-KW"/>
</dbReference>
<dbReference type="Proteomes" id="UP000631535">
    <property type="component" value="Unassembled WGS sequence"/>
</dbReference>
<dbReference type="PRINTS" id="PR00834">
    <property type="entry name" value="PROTEASES2C"/>
</dbReference>
<sequence length="340" mass="31890">MEPGDGVPMTGHQGSPARPGHDPAPAPLRPGGPRGPGVLRMPVAAVAVLAVGAAALGGGAAAGVRHLLGEDTSGTAAGAFAGGSRSSAEDAGTVSSAAERVAPSVVEIEASSGGGRSTGSGVVVSGGGEILTNNHVVAGADRVRVTFHDGGTATADVVGRAADRDMALIDARGVSGLDPAELGDSDQVGVGDQVVALGSPAGLSSTVTSGVVSAKDREVTVGSAGGERGGGDGGEWPFGLGGLGDGGPGGDGATYEAIQTDAPLNPGNSGGPLATLDGRVVGFNSATYASGPGGSGGSRGSGPAAGAAEKGRGSVGLGFAVPVDAVAEVLGDLRSGAGVG</sequence>
<dbReference type="Gene3D" id="2.40.10.10">
    <property type="entry name" value="Trypsin-like serine proteases"/>
    <property type="match status" value="2"/>
</dbReference>
<dbReference type="SUPFAM" id="SSF50494">
    <property type="entry name" value="Trypsin-like serine proteases"/>
    <property type="match status" value="1"/>
</dbReference>
<accession>A0ABQ2M492</accession>
<dbReference type="PANTHER" id="PTHR22939:SF129">
    <property type="entry name" value="SERINE PROTEASE HTRA2, MITOCHONDRIAL"/>
    <property type="match status" value="1"/>
</dbReference>
<proteinExistence type="predicted"/>
<organism evidence="2 3">
    <name type="scientific">Streptomyces daqingensis</name>
    <dbReference type="NCBI Taxonomy" id="1472640"/>
    <lineage>
        <taxon>Bacteria</taxon>
        <taxon>Bacillati</taxon>
        <taxon>Actinomycetota</taxon>
        <taxon>Actinomycetes</taxon>
        <taxon>Kitasatosporales</taxon>
        <taxon>Streptomycetaceae</taxon>
        <taxon>Streptomyces</taxon>
    </lineage>
</organism>
<keyword evidence="2" id="KW-0645">Protease</keyword>
<dbReference type="GO" id="GO:0006508">
    <property type="term" value="P:proteolysis"/>
    <property type="evidence" value="ECO:0007669"/>
    <property type="project" value="UniProtKB-KW"/>
</dbReference>
<dbReference type="EMBL" id="BMMP01000004">
    <property type="protein sequence ID" value="GGO46560.1"/>
    <property type="molecule type" value="Genomic_DNA"/>
</dbReference>
<keyword evidence="3" id="KW-1185">Reference proteome</keyword>
<feature type="region of interest" description="Disordered" evidence="1">
    <location>
        <begin position="1"/>
        <end position="35"/>
    </location>
</feature>
<evidence type="ECO:0000313" key="2">
    <source>
        <dbReference type="EMBL" id="GGO46560.1"/>
    </source>
</evidence>
<name>A0ABQ2M492_9ACTN</name>
<gene>
    <name evidence="2" type="ORF">GCM10012287_17210</name>
</gene>